<evidence type="ECO:0000256" key="6">
    <source>
        <dbReference type="ARBA" id="ARBA00031181"/>
    </source>
</evidence>
<dbReference type="SUPFAM" id="SSF52096">
    <property type="entry name" value="ClpP/crotonase"/>
    <property type="match status" value="1"/>
</dbReference>
<dbReference type="PANTHER" id="PTHR43176:SF3">
    <property type="entry name" value="3-HYDROXYISOBUTYRYL-COA HYDROLASE, MITOCHONDRIAL"/>
    <property type="match status" value="1"/>
</dbReference>
<evidence type="ECO:0000259" key="7">
    <source>
        <dbReference type="Pfam" id="PF16113"/>
    </source>
</evidence>
<dbReference type="InterPro" id="IPR032259">
    <property type="entry name" value="HIBYL-CoA-H"/>
</dbReference>
<dbReference type="STRING" id="133383.A0A1R0H0Y9"/>
<evidence type="ECO:0000313" key="9">
    <source>
        <dbReference type="Proteomes" id="UP000187455"/>
    </source>
</evidence>
<reference evidence="8 9" key="1">
    <citation type="journal article" date="2016" name="Mol. Biol. Evol.">
        <title>Genome-Wide Survey of Gut Fungi (Harpellales) Reveals the First Horizontally Transferred Ubiquitin Gene from a Mosquito Host.</title>
        <authorList>
            <person name="Wang Y."/>
            <person name="White M.M."/>
            <person name="Kvist S."/>
            <person name="Moncalvo J.M."/>
        </authorList>
    </citation>
    <scope>NUCLEOTIDE SEQUENCE [LARGE SCALE GENOMIC DNA]</scope>
    <source>
        <strain evidence="8 9">ALG-7-W6</strain>
    </source>
</reference>
<organism evidence="8 9">
    <name type="scientific">Smittium mucronatum</name>
    <dbReference type="NCBI Taxonomy" id="133383"/>
    <lineage>
        <taxon>Eukaryota</taxon>
        <taxon>Fungi</taxon>
        <taxon>Fungi incertae sedis</taxon>
        <taxon>Zoopagomycota</taxon>
        <taxon>Kickxellomycotina</taxon>
        <taxon>Harpellomycetes</taxon>
        <taxon>Harpellales</taxon>
        <taxon>Legeriomycetaceae</taxon>
        <taxon>Smittium</taxon>
    </lineage>
</organism>
<feature type="domain" description="Enoyl-CoA hydratase/isomerase" evidence="7">
    <location>
        <begin position="47"/>
        <end position="375"/>
    </location>
</feature>
<name>A0A1R0H0Y9_9FUNG</name>
<dbReference type="PROSITE" id="PS00166">
    <property type="entry name" value="ENOYL_COA_HYDRATASE"/>
    <property type="match status" value="1"/>
</dbReference>
<comment type="subcellular location">
    <subcellularLocation>
        <location evidence="2">Mitochondrion</location>
    </subcellularLocation>
</comment>
<evidence type="ECO:0000256" key="2">
    <source>
        <dbReference type="ARBA" id="ARBA00004173"/>
    </source>
</evidence>
<evidence type="ECO:0000256" key="1">
    <source>
        <dbReference type="ARBA" id="ARBA00001709"/>
    </source>
</evidence>
<evidence type="ECO:0000313" key="8">
    <source>
        <dbReference type="EMBL" id="OLY82797.1"/>
    </source>
</evidence>
<dbReference type="PANTHER" id="PTHR43176">
    <property type="entry name" value="3-HYDROXYISOBUTYRYL-COA HYDROLASE-RELATED"/>
    <property type="match status" value="1"/>
</dbReference>
<dbReference type="GO" id="GO:0005739">
    <property type="term" value="C:mitochondrion"/>
    <property type="evidence" value="ECO:0007669"/>
    <property type="project" value="UniProtKB-SubCell"/>
</dbReference>
<dbReference type="InterPro" id="IPR018376">
    <property type="entry name" value="Enoyl-CoA_hyd/isom_CS"/>
</dbReference>
<dbReference type="InterPro" id="IPR045004">
    <property type="entry name" value="ECH_dom"/>
</dbReference>
<comment type="caution">
    <text evidence="8">The sequence shown here is derived from an EMBL/GenBank/DDBJ whole genome shotgun (WGS) entry which is preliminary data.</text>
</comment>
<evidence type="ECO:0000256" key="5">
    <source>
        <dbReference type="ARBA" id="ARBA00023128"/>
    </source>
</evidence>
<dbReference type="CDD" id="cd06558">
    <property type="entry name" value="crotonase-like"/>
    <property type="match status" value="1"/>
</dbReference>
<keyword evidence="4 8" id="KW-0378">Hydrolase</keyword>
<dbReference type="GO" id="GO:0003860">
    <property type="term" value="F:3-hydroxyisobutyryl-CoA hydrolase activity"/>
    <property type="evidence" value="ECO:0007669"/>
    <property type="project" value="UniProtKB-EC"/>
</dbReference>
<dbReference type="InterPro" id="IPR029045">
    <property type="entry name" value="ClpP/crotonase-like_dom_sf"/>
</dbReference>
<keyword evidence="5" id="KW-0496">Mitochondrion</keyword>
<dbReference type="NCBIfam" id="NF004127">
    <property type="entry name" value="PRK05617.1"/>
    <property type="match status" value="1"/>
</dbReference>
<dbReference type="FunFam" id="3.90.226.10:FF:000026">
    <property type="entry name" value="3-hydroxyisobutyryl-CoA hydrolase, mitochondrial"/>
    <property type="match status" value="1"/>
</dbReference>
<dbReference type="EMBL" id="LSSL01001237">
    <property type="protein sequence ID" value="OLY82797.1"/>
    <property type="molecule type" value="Genomic_DNA"/>
</dbReference>
<evidence type="ECO:0000256" key="3">
    <source>
        <dbReference type="ARBA" id="ARBA00011915"/>
    </source>
</evidence>
<dbReference type="GO" id="GO:0006574">
    <property type="term" value="P:L-valine catabolic process"/>
    <property type="evidence" value="ECO:0007669"/>
    <property type="project" value="TreeGrafter"/>
</dbReference>
<evidence type="ECO:0000256" key="4">
    <source>
        <dbReference type="ARBA" id="ARBA00022801"/>
    </source>
</evidence>
<accession>A0A1R0H0Y9</accession>
<dbReference type="OrthoDB" id="1737613at2759"/>
<dbReference type="Proteomes" id="UP000187455">
    <property type="component" value="Unassembled WGS sequence"/>
</dbReference>
<dbReference type="Pfam" id="PF16113">
    <property type="entry name" value="ECH_2"/>
    <property type="match status" value="1"/>
</dbReference>
<dbReference type="Gene3D" id="3.90.226.10">
    <property type="entry name" value="2-enoyl-CoA Hydratase, Chain A, domain 1"/>
    <property type="match status" value="1"/>
</dbReference>
<sequence length="476" mass="52879">MSAHDSSQVTLHLPISPPYSIPFFFDSSPISFFCSIIFNWTLPSCSRYIILNRPKALNALNDNMLSTIGTKLREWEVSELCNNIIIKSSNPKFYCSGGDVVSAAKKIIENPTDSNIAKYFTNEYSVNHILATVKKPTVAIISGVTMGGGVGISVHAPFRVATENTLFAMPETLIGFFPDVGASFYLPRLDSELGTFLGLTGQRLQGRDVFFAGIASHYIPQERIPLLEARLNELGSSSLEAVNAALEESSGEPDPEYSFSLAPYMNSINNCFKYDSVEEIYDALRNEKSNPEWAQKTIQTLDQMSPSSLKISLELVRRGRSLSLRDCLEMESQLASKVIFAPDFIEGISELLLKKTKQPKWNPSSLSEISRSDIISKFFSNPTPEAQIQFASPSDYSQYPFKHFSLPSYEDVRSVVVGEDPSVGDVALSAQEIIDMFVNRYNDKIGVREKVTSILKSNTSANADYTDFNTVTWISK</sequence>
<dbReference type="AlphaFoldDB" id="A0A1R0H0Y9"/>
<comment type="catalytic activity">
    <reaction evidence="1">
        <text>3-hydroxy-2-methylpropanoyl-CoA + H2O = 3-hydroxy-2-methylpropanoate + CoA + H(+)</text>
        <dbReference type="Rhea" id="RHEA:20888"/>
        <dbReference type="ChEBI" id="CHEBI:11805"/>
        <dbReference type="ChEBI" id="CHEBI:15377"/>
        <dbReference type="ChEBI" id="CHEBI:15378"/>
        <dbReference type="ChEBI" id="CHEBI:57287"/>
        <dbReference type="ChEBI" id="CHEBI:57340"/>
        <dbReference type="EC" id="3.1.2.4"/>
    </reaction>
</comment>
<protein>
    <recommendedName>
        <fullName evidence="3">3-hydroxyisobutyryl-CoA hydrolase</fullName>
        <ecNumber evidence="3">3.1.2.4</ecNumber>
    </recommendedName>
    <alternativeName>
        <fullName evidence="6">3-hydroxyisobutyryl-coenzyme A hydrolase</fullName>
    </alternativeName>
</protein>
<dbReference type="EC" id="3.1.2.4" evidence="3"/>
<gene>
    <name evidence="8" type="ORF">AYI68_g3076</name>
</gene>
<keyword evidence="9" id="KW-1185">Reference proteome</keyword>
<proteinExistence type="predicted"/>